<keyword evidence="1" id="KW-0547">Nucleotide-binding</keyword>
<dbReference type="GO" id="GO:0004386">
    <property type="term" value="F:helicase activity"/>
    <property type="evidence" value="ECO:0007669"/>
    <property type="project" value="UniProtKB-KW"/>
</dbReference>
<dbReference type="InterPro" id="IPR001650">
    <property type="entry name" value="Helicase_C-like"/>
</dbReference>
<name>A0A1H3P1J8_9BACI</name>
<dbReference type="PANTHER" id="PTHR12131">
    <property type="entry name" value="ATP-DEPENDENT RNA AND DNA HELICASE"/>
    <property type="match status" value="1"/>
</dbReference>
<feature type="domain" description="Helicase ATP-binding" evidence="6">
    <location>
        <begin position="355"/>
        <end position="478"/>
    </location>
</feature>
<feature type="coiled-coil region" evidence="5">
    <location>
        <begin position="321"/>
        <end position="348"/>
    </location>
</feature>
<dbReference type="PROSITE" id="PS51194">
    <property type="entry name" value="HELICASE_CTER"/>
    <property type="match status" value="1"/>
</dbReference>
<dbReference type="EMBL" id="FNPI01000004">
    <property type="protein sequence ID" value="SDY94921.1"/>
    <property type="molecule type" value="Genomic_DNA"/>
</dbReference>
<dbReference type="Pfam" id="PF22527">
    <property type="entry name" value="DEXQc_Suv3"/>
    <property type="match status" value="1"/>
</dbReference>
<dbReference type="OrthoDB" id="9807155at2"/>
<feature type="domain" description="Helicase C-terminal" evidence="7">
    <location>
        <begin position="507"/>
        <end position="660"/>
    </location>
</feature>
<evidence type="ECO:0000256" key="1">
    <source>
        <dbReference type="ARBA" id="ARBA00022741"/>
    </source>
</evidence>
<evidence type="ECO:0000313" key="8">
    <source>
        <dbReference type="EMBL" id="SDY94921.1"/>
    </source>
</evidence>
<proteinExistence type="predicted"/>
<dbReference type="SUPFAM" id="SSF52540">
    <property type="entry name" value="P-loop containing nucleoside triphosphate hydrolases"/>
    <property type="match status" value="1"/>
</dbReference>
<evidence type="ECO:0000256" key="3">
    <source>
        <dbReference type="ARBA" id="ARBA00022806"/>
    </source>
</evidence>
<dbReference type="Gene3D" id="3.40.50.300">
    <property type="entry name" value="P-loop containing nucleotide triphosphate hydrolases"/>
    <property type="match status" value="2"/>
</dbReference>
<evidence type="ECO:0000313" key="9">
    <source>
        <dbReference type="Proteomes" id="UP000198935"/>
    </source>
</evidence>
<keyword evidence="9" id="KW-1185">Reference proteome</keyword>
<keyword evidence="2" id="KW-0378">Hydrolase</keyword>
<reference evidence="9" key="1">
    <citation type="submission" date="2016-10" db="EMBL/GenBank/DDBJ databases">
        <authorList>
            <person name="Varghese N."/>
            <person name="Submissions S."/>
        </authorList>
    </citation>
    <scope>NUCLEOTIDE SEQUENCE [LARGE SCALE GENOMIC DNA]</scope>
    <source>
        <strain evidence="9">SP</strain>
    </source>
</reference>
<dbReference type="InterPro" id="IPR055206">
    <property type="entry name" value="DEXQc_SUV3"/>
</dbReference>
<dbReference type="InterPro" id="IPR014001">
    <property type="entry name" value="Helicase_ATP-bd"/>
</dbReference>
<protein>
    <submittedName>
        <fullName evidence="8">ATP-dependent RNA helicase SUPV3L1/SUV3</fullName>
    </submittedName>
</protein>
<keyword evidence="4" id="KW-0067">ATP-binding</keyword>
<dbReference type="SMART" id="SM00490">
    <property type="entry name" value="HELICc"/>
    <property type="match status" value="1"/>
</dbReference>
<dbReference type="Proteomes" id="UP000198935">
    <property type="component" value="Unassembled WGS sequence"/>
</dbReference>
<dbReference type="PANTHER" id="PTHR12131:SF1">
    <property type="entry name" value="ATP-DEPENDENT RNA HELICASE SUPV3L1, MITOCHONDRIAL-RELATED"/>
    <property type="match status" value="1"/>
</dbReference>
<dbReference type="Pfam" id="PF00271">
    <property type="entry name" value="Helicase_C"/>
    <property type="match status" value="1"/>
</dbReference>
<dbReference type="PROSITE" id="PS51192">
    <property type="entry name" value="HELICASE_ATP_BIND_1"/>
    <property type="match status" value="1"/>
</dbReference>
<evidence type="ECO:0000259" key="7">
    <source>
        <dbReference type="PROSITE" id="PS51194"/>
    </source>
</evidence>
<organism evidence="8 9">
    <name type="scientific">Evansella caseinilytica</name>
    <dbReference type="NCBI Taxonomy" id="1503961"/>
    <lineage>
        <taxon>Bacteria</taxon>
        <taxon>Bacillati</taxon>
        <taxon>Bacillota</taxon>
        <taxon>Bacilli</taxon>
        <taxon>Bacillales</taxon>
        <taxon>Bacillaceae</taxon>
        <taxon>Evansella</taxon>
    </lineage>
</organism>
<evidence type="ECO:0000256" key="5">
    <source>
        <dbReference type="SAM" id="Coils"/>
    </source>
</evidence>
<keyword evidence="5" id="KW-0175">Coiled coil</keyword>
<evidence type="ECO:0000256" key="4">
    <source>
        <dbReference type="ARBA" id="ARBA00022840"/>
    </source>
</evidence>
<sequence>MNSLTAVYTNAVQQLKQKMNDDINDYLGRHDELPALEQYLADRTQFIDSLWLNIWLNRAKNSVSKTDKTAFLTERGYETENIKRKLLNQLFEHEIRNYPSFDAVQWLQKKYSDDQPAWQQTYETARKKYIQQEKKRKLLRKVTEAFSQMSDYQKTLIYLSIRYHTALKLSQIFAGSDKYLSAPNGELHAVGKLSAEDYFSAADLFTEYTGNVLYIDHRHRYIEYETFRAVIEPLIYAETYNTAMTSFFGQLNDTFFQQYAELYEEELTRDALAEIVADDVNDLVDSYLAVMEEEIVADLLELAKKPFDEATHLELYTKSVSAREQRKNDRALEIAKKQEQEARILEDIFGREYSPPPGRNIHYVLHIGDTNTGKTHRALQRMKAGASGLYLAPLRLLALEVYDKLNDDGIPCSLKTGEEEKETPGAQHISSTVEMFSEKEFYDVIVIDEAQMIADKDRGFSWYKAMTKANAGEVHIIGSKNSLGMISQLLGDSRITIRTYERETPLQVEKKPFQLKQTKKGDALVCFSRKRVLETAAALENDGYRASMIYGSMPPETRKKQIHQFINGETTVIVATDAIGMGLNLPIRRIVFLENEKFDGTRRRYLTSQEVKQIAGRAGRKGIYDIGKVAFTKDIKRMKTLLRQDDFPVQTFAVAPTNTIFERFQKYYRDLGTFFELWEKFKSPKGTRKASLQEERELYEMIRGTEIDARLPMMELYGFLHLPFSKKESALIDQWRETMIAVAQGKQLPEPKVTGSSLEELELSYKAVGLHLLFLYRLGKKTEAIYWERLRQEISDAVHEALNNDVKTFTKKCNRCGTALAYNFRYPVCNRCFAAREKRRSLFYSR</sequence>
<dbReference type="STRING" id="1503961.SAMN05421736_104293"/>
<dbReference type="InterPro" id="IPR027417">
    <property type="entry name" value="P-loop_NTPase"/>
</dbReference>
<accession>A0A1H3P1J8</accession>
<dbReference type="GO" id="GO:0016787">
    <property type="term" value="F:hydrolase activity"/>
    <property type="evidence" value="ECO:0007669"/>
    <property type="project" value="UniProtKB-KW"/>
</dbReference>
<evidence type="ECO:0000256" key="2">
    <source>
        <dbReference type="ARBA" id="ARBA00022801"/>
    </source>
</evidence>
<dbReference type="GO" id="GO:0005524">
    <property type="term" value="F:ATP binding"/>
    <property type="evidence" value="ECO:0007669"/>
    <property type="project" value="UniProtKB-KW"/>
</dbReference>
<dbReference type="InterPro" id="IPR050699">
    <property type="entry name" value="RNA-DNA_Helicase"/>
</dbReference>
<keyword evidence="3 8" id="KW-0347">Helicase</keyword>
<dbReference type="Gene3D" id="1.20.272.40">
    <property type="match status" value="1"/>
</dbReference>
<dbReference type="CDD" id="cd18805">
    <property type="entry name" value="SF2_C_suv3"/>
    <property type="match status" value="1"/>
</dbReference>
<evidence type="ECO:0000259" key="6">
    <source>
        <dbReference type="PROSITE" id="PS51192"/>
    </source>
</evidence>
<gene>
    <name evidence="8" type="ORF">SAMN05421736_104293</name>
</gene>
<dbReference type="AlphaFoldDB" id="A0A1H3P1J8"/>